<evidence type="ECO:0000313" key="6">
    <source>
        <dbReference type="EMBL" id="KAK7254002.1"/>
    </source>
</evidence>
<keyword evidence="7" id="KW-1185">Reference proteome</keyword>
<dbReference type="InterPro" id="IPR050559">
    <property type="entry name" value="P-Pant_transferase_sf"/>
</dbReference>
<evidence type="ECO:0000259" key="4">
    <source>
        <dbReference type="Pfam" id="PF01648"/>
    </source>
</evidence>
<dbReference type="Proteomes" id="UP001363151">
    <property type="component" value="Unassembled WGS sequence"/>
</dbReference>
<proteinExistence type="predicted"/>
<evidence type="ECO:0000313" key="7">
    <source>
        <dbReference type="Proteomes" id="UP001363151"/>
    </source>
</evidence>
<sequence length="536" mass="58478">MTDFLSSFYDALVGAVEESPEEEDPSYVEELKDEATSDPCACDRPGTPEGAATAVVVMEVFTKGALVREAVGLDSRAVGVTLNRGDTFRCVGARDLGHVAPCGTRRVAWRDERAGKRGFVSRKCLRDARWRETGGGAGRARWRVDVDAWRPPLKDAGAEWTLLLSLISEPDERAKVLQFVHWIDRARALASRLLVRRACEVCLDVDHGAVEVERTKGRKPYLAARAKRAAKNGARCPNFNFNVSHDGRYVVLAAEPRAVVGIDVAAPDKARNDMRPRGKCRRPNASITDLAALEATCVEEDLSHMRESLTAGEWAWVQAAAPRDRGLRFRCLWSGKEAFTKARGDGLGFKFERIHVDVADLEDPLRSGRRSFESTVSVDGAVLDDWRVRGEVMEGGHVVSVARGPPRDVQDAQGTFVSTLLAKTIAHSDLVDDADAEFVSLDLGDLVPDDKKGAYRAALLEDKGAHAIAKRKQSMRPYKSTGDMTQLGRIAEEEDKLAPPSLDAAHSTGGLGGARRTSTSDLSRRRSGSGPRVLAN</sequence>
<feature type="domain" description="4'-phosphopantetheinyl transferase N-terminal" evidence="5">
    <location>
        <begin position="157"/>
        <end position="256"/>
    </location>
</feature>
<organism evidence="6 7">
    <name type="scientific">Aureococcus anophagefferens</name>
    <name type="common">Harmful bloom alga</name>
    <dbReference type="NCBI Taxonomy" id="44056"/>
    <lineage>
        <taxon>Eukaryota</taxon>
        <taxon>Sar</taxon>
        <taxon>Stramenopiles</taxon>
        <taxon>Ochrophyta</taxon>
        <taxon>Pelagophyceae</taxon>
        <taxon>Pelagomonadales</taxon>
        <taxon>Pelagomonadaceae</taxon>
        <taxon>Aureococcus</taxon>
    </lineage>
</organism>
<dbReference type="Pfam" id="PF01648">
    <property type="entry name" value="ACPS"/>
    <property type="match status" value="1"/>
</dbReference>
<dbReference type="InterPro" id="IPR037143">
    <property type="entry name" value="4-PPantetheinyl_Trfase_dom_sf"/>
</dbReference>
<dbReference type="Gene3D" id="3.90.470.20">
    <property type="entry name" value="4'-phosphopantetheinyl transferase domain"/>
    <property type="match status" value="2"/>
</dbReference>
<comment type="caution">
    <text evidence="6">The sequence shown here is derived from an EMBL/GenBank/DDBJ whole genome shotgun (WGS) entry which is preliminary data.</text>
</comment>
<dbReference type="SUPFAM" id="SSF56214">
    <property type="entry name" value="4'-phosphopantetheinyl transferase"/>
    <property type="match status" value="2"/>
</dbReference>
<dbReference type="InterPro" id="IPR008278">
    <property type="entry name" value="4-PPantetheinyl_Trfase_dom"/>
</dbReference>
<gene>
    <name evidence="6" type="ORF">SO694_00003721</name>
</gene>
<feature type="domain" description="4'-phosphopantetheinyl transferase" evidence="4">
    <location>
        <begin position="303"/>
        <end position="365"/>
    </location>
</feature>
<keyword evidence="2" id="KW-0808">Transferase</keyword>
<dbReference type="InterPro" id="IPR055066">
    <property type="entry name" value="AASDHPPT_N"/>
</dbReference>
<dbReference type="PANTHER" id="PTHR12215:SF10">
    <property type="entry name" value="L-AMINOADIPATE-SEMIALDEHYDE DEHYDROGENASE-PHOSPHOPANTETHEINYL TRANSFERASE"/>
    <property type="match status" value="1"/>
</dbReference>
<dbReference type="PANTHER" id="PTHR12215">
    <property type="entry name" value="PHOSPHOPANTETHEINE TRANSFERASE"/>
    <property type="match status" value="1"/>
</dbReference>
<dbReference type="Pfam" id="PF22624">
    <property type="entry name" value="AASDHPPT_N"/>
    <property type="match status" value="1"/>
</dbReference>
<evidence type="ECO:0000256" key="1">
    <source>
        <dbReference type="ARBA" id="ARBA00013172"/>
    </source>
</evidence>
<name>A0ABR1GDV1_AURAN</name>
<dbReference type="EMBL" id="JBBJCI010000033">
    <property type="protein sequence ID" value="KAK7254002.1"/>
    <property type="molecule type" value="Genomic_DNA"/>
</dbReference>
<reference evidence="6 7" key="1">
    <citation type="submission" date="2024-03" db="EMBL/GenBank/DDBJ databases">
        <title>Aureococcus anophagefferens CCMP1851 and Kratosvirus quantuckense: Draft genome of a second virus-susceptible host strain in the model system.</title>
        <authorList>
            <person name="Chase E."/>
            <person name="Truchon A.R."/>
            <person name="Schepens W."/>
            <person name="Wilhelm S.W."/>
        </authorList>
    </citation>
    <scope>NUCLEOTIDE SEQUENCE [LARGE SCALE GENOMIC DNA]</scope>
    <source>
        <strain evidence="6 7">CCMP1851</strain>
    </source>
</reference>
<protein>
    <recommendedName>
        <fullName evidence="1">holo-[acyl-carrier-protein] synthase</fullName>
        <ecNumber evidence="1">2.7.8.7</ecNumber>
    </recommendedName>
</protein>
<evidence type="ECO:0000259" key="5">
    <source>
        <dbReference type="Pfam" id="PF22624"/>
    </source>
</evidence>
<dbReference type="EC" id="2.7.8.7" evidence="1"/>
<evidence type="ECO:0000256" key="3">
    <source>
        <dbReference type="SAM" id="MobiDB-lite"/>
    </source>
</evidence>
<accession>A0ABR1GDV1</accession>
<evidence type="ECO:0000256" key="2">
    <source>
        <dbReference type="ARBA" id="ARBA00022679"/>
    </source>
</evidence>
<feature type="region of interest" description="Disordered" evidence="3">
    <location>
        <begin position="495"/>
        <end position="536"/>
    </location>
</feature>